<proteinExistence type="predicted"/>
<keyword evidence="2" id="KW-1185">Reference proteome</keyword>
<accession>A0ABW7CVI9</accession>
<dbReference type="RefSeq" id="WP_394161783.1">
    <property type="nucleotide sequence ID" value="NZ_JBHGCJ010000002.1"/>
</dbReference>
<organism evidence="1 2">
    <name type="scientific">Stenotrophomonas nematodicola</name>
    <dbReference type="NCBI Taxonomy" id="2656746"/>
    <lineage>
        <taxon>Bacteria</taxon>
        <taxon>Pseudomonadati</taxon>
        <taxon>Pseudomonadota</taxon>
        <taxon>Gammaproteobacteria</taxon>
        <taxon>Lysobacterales</taxon>
        <taxon>Lysobacteraceae</taxon>
        <taxon>Stenotrophomonas</taxon>
    </lineage>
</organism>
<evidence type="ECO:0008006" key="3">
    <source>
        <dbReference type="Google" id="ProtNLM"/>
    </source>
</evidence>
<reference evidence="1 2" key="1">
    <citation type="submission" date="2024-09" db="EMBL/GenBank/DDBJ databases">
        <authorList>
            <consortium name="All-Russian atlas of soil microorganisms"/>
            <consortium name="as a basis for the search for new antimicrobial producers and enzymes with unique properties"/>
            <person name="Sokolova E.A."/>
            <person name="Voronina E.N."/>
        </authorList>
    </citation>
    <scope>NUCLEOTIDE SEQUENCE [LARGE SCALE GENOMIC DNA]</scope>
    <source>
        <strain evidence="1 2">AF-22b-331.1</strain>
    </source>
</reference>
<evidence type="ECO:0000313" key="1">
    <source>
        <dbReference type="EMBL" id="MFG6108551.1"/>
    </source>
</evidence>
<gene>
    <name evidence="1" type="ORF">ACEU0G_002492</name>
</gene>
<dbReference type="Proteomes" id="UP001605261">
    <property type="component" value="Unassembled WGS sequence"/>
</dbReference>
<protein>
    <recommendedName>
        <fullName evidence="3">Lipoprotein</fullName>
    </recommendedName>
</protein>
<evidence type="ECO:0000313" key="2">
    <source>
        <dbReference type="Proteomes" id="UP001605261"/>
    </source>
</evidence>
<sequence>MFLLPLLLGGCSCQRDAGDASRAHAAAAAQPNDAASGDALGDIPIPALSAVAAGADSEGRVVRHYLNAVMRGDRAAADAFWSTGRSLGADDAALRALPGLRTLRVETDAPIARDEDQPSRLREVPVRIRAATADGVQRYKGWYRLRPKPDGSGWEIHAASLQPMLD</sequence>
<name>A0ABW7CVI9_9GAMM</name>
<comment type="caution">
    <text evidence="1">The sequence shown here is derived from an EMBL/GenBank/DDBJ whole genome shotgun (WGS) entry which is preliminary data.</text>
</comment>
<dbReference type="EMBL" id="JBHGCJ010000002">
    <property type="protein sequence ID" value="MFG6108551.1"/>
    <property type="molecule type" value="Genomic_DNA"/>
</dbReference>